<dbReference type="OrthoDB" id="410198at2759"/>
<dbReference type="AlphaFoldDB" id="A0A376BA76"/>
<evidence type="ECO:0000313" key="2">
    <source>
        <dbReference type="Proteomes" id="UP000262825"/>
    </source>
</evidence>
<dbReference type="Proteomes" id="UP000262825">
    <property type="component" value="Unassembled WGS sequence"/>
</dbReference>
<dbReference type="EMBL" id="UFAJ01000762">
    <property type="protein sequence ID" value="SSD61562.1"/>
    <property type="molecule type" value="Genomic_DNA"/>
</dbReference>
<proteinExistence type="predicted"/>
<accession>A0A376BA76</accession>
<evidence type="ECO:0008006" key="3">
    <source>
        <dbReference type="Google" id="ProtNLM"/>
    </source>
</evidence>
<sequence length="235" mass="27171">MSTTFTPETTPAPEKLTHSRSAVPINLTHDVERVADTLAIAFKDSASNEYLMKKFFNVPIDEYVSPIRMKTMIQYFTAFYDDKGADIVEANDFHAVAIYTRPNEPISQWLTNDDKFNKELFFDLDHKKHEIFPEGHKYYYLFIIGKDLSKPEIRGSVRKIFETYKEKADAENASVVLEAISEKAKAVYEYFGFKTYLNFNYGKNEVDKNGKPDPNGEGFDAYLMFYNKNTFPGYV</sequence>
<dbReference type="PANTHER" id="PTHR43451:SF1">
    <property type="entry name" value="ACETYLTRANSFERASE"/>
    <property type="match status" value="1"/>
</dbReference>
<keyword evidence="2" id="KW-1185">Reference proteome</keyword>
<dbReference type="InterPro" id="IPR052564">
    <property type="entry name" value="N-acetyltrans/Recomb-assoc"/>
</dbReference>
<dbReference type="Gene3D" id="3.40.630.30">
    <property type="match status" value="1"/>
</dbReference>
<dbReference type="VEuPathDB" id="FungiDB:SCODWIG_03323"/>
<reference evidence="2" key="1">
    <citation type="submission" date="2018-06" db="EMBL/GenBank/DDBJ databases">
        <authorList>
            <person name="Guldener U."/>
        </authorList>
    </citation>
    <scope>NUCLEOTIDE SEQUENCE [LARGE SCALE GENOMIC DNA]</scope>
    <source>
        <strain evidence="2">UTAD17</strain>
    </source>
</reference>
<gene>
    <name evidence="1" type="ORF">SCODWIG_03323</name>
</gene>
<evidence type="ECO:0000313" key="1">
    <source>
        <dbReference type="EMBL" id="SSD61562.1"/>
    </source>
</evidence>
<protein>
    <recommendedName>
        <fullName evidence="3">N-acetyltransferase domain-containing protein</fullName>
    </recommendedName>
</protein>
<name>A0A376BA76_9ASCO</name>
<dbReference type="PANTHER" id="PTHR43451">
    <property type="entry name" value="ACETYLTRANSFERASE (GNAT) FAMILY PROTEIN"/>
    <property type="match status" value="1"/>
</dbReference>
<organism evidence="1 2">
    <name type="scientific">Saccharomycodes ludwigii</name>
    <dbReference type="NCBI Taxonomy" id="36035"/>
    <lineage>
        <taxon>Eukaryota</taxon>
        <taxon>Fungi</taxon>
        <taxon>Dikarya</taxon>
        <taxon>Ascomycota</taxon>
        <taxon>Saccharomycotina</taxon>
        <taxon>Saccharomycetes</taxon>
        <taxon>Saccharomycodales</taxon>
        <taxon>Saccharomycodaceae</taxon>
        <taxon>Saccharomycodes</taxon>
    </lineage>
</organism>